<name>A0A6N6N0W2_9BACT</name>
<dbReference type="HAMAP" id="MF_00302">
    <property type="entry name" value="ClpS"/>
    <property type="match status" value="1"/>
</dbReference>
<comment type="caution">
    <text evidence="3">The sequence shown here is derived from an EMBL/GenBank/DDBJ whole genome shotgun (WGS) entry which is preliminary data.</text>
</comment>
<evidence type="ECO:0000259" key="2">
    <source>
        <dbReference type="Pfam" id="PF02617"/>
    </source>
</evidence>
<comment type="subunit">
    <text evidence="1">Binds to the N-terminal domain of the chaperone ClpA.</text>
</comment>
<proteinExistence type="inferred from homology"/>
<dbReference type="FunFam" id="3.30.1390.10:FF:000002">
    <property type="entry name" value="ATP-dependent Clp protease adapter protein ClpS"/>
    <property type="match status" value="1"/>
</dbReference>
<dbReference type="GO" id="GO:0030163">
    <property type="term" value="P:protein catabolic process"/>
    <property type="evidence" value="ECO:0007669"/>
    <property type="project" value="InterPro"/>
</dbReference>
<organism evidence="3 4">
    <name type="scientific">Pseudodesulfovibrio senegalensis</name>
    <dbReference type="NCBI Taxonomy" id="1721087"/>
    <lineage>
        <taxon>Bacteria</taxon>
        <taxon>Pseudomonadati</taxon>
        <taxon>Thermodesulfobacteriota</taxon>
        <taxon>Desulfovibrionia</taxon>
        <taxon>Desulfovibrionales</taxon>
        <taxon>Desulfovibrionaceae</taxon>
    </lineage>
</organism>
<dbReference type="OrthoDB" id="9796121at2"/>
<dbReference type="InterPro" id="IPR003769">
    <property type="entry name" value="ClpS_core"/>
</dbReference>
<dbReference type="Proteomes" id="UP000438699">
    <property type="component" value="Unassembled WGS sequence"/>
</dbReference>
<keyword evidence="3" id="KW-0645">Protease</keyword>
<comment type="similarity">
    <text evidence="1">Belongs to the ClpS family.</text>
</comment>
<dbReference type="AlphaFoldDB" id="A0A6N6N0W2"/>
<dbReference type="GO" id="GO:0006508">
    <property type="term" value="P:proteolysis"/>
    <property type="evidence" value="ECO:0007669"/>
    <property type="project" value="UniProtKB-UniRule"/>
</dbReference>
<keyword evidence="3" id="KW-0378">Hydrolase</keyword>
<feature type="domain" description="Adaptor protein ClpS core" evidence="2">
    <location>
        <begin position="22"/>
        <end position="100"/>
    </location>
</feature>
<reference evidence="3 4" key="1">
    <citation type="journal article" date="2017" name="Int. J. Syst. Evol. Microbiol.">
        <title>Desulfovibrio senegalensis sp. nov., a mesophilic sulfate reducer isolated from marine sediment.</title>
        <authorList>
            <person name="Thioye A."/>
            <person name="Gam Z.B.A."/>
            <person name="Mbengue M."/>
            <person name="Cayol J.L."/>
            <person name="Joseph-Bartoli M."/>
            <person name="Toure-Kane C."/>
            <person name="Labat M."/>
        </authorList>
    </citation>
    <scope>NUCLEOTIDE SEQUENCE [LARGE SCALE GENOMIC DNA]</scope>
    <source>
        <strain evidence="3 4">DSM 101509</strain>
    </source>
</reference>
<sequence length="104" mass="11920">MSEPNIGDQYESELLDEHEVREPKKYRVLLHNDDYTTMDFVVEVLVRVFRKSETEATIIMLQIHNEGVGVCGLYTAEVAETKVDMVHRLAKSAGYPLRCTMEGE</sequence>
<protein>
    <recommendedName>
        <fullName evidence="1">ATP-dependent Clp protease adapter protein ClpS</fullName>
    </recommendedName>
</protein>
<dbReference type="PANTHER" id="PTHR33473:SF19">
    <property type="entry name" value="ATP-DEPENDENT CLP PROTEASE ADAPTER PROTEIN CLPS"/>
    <property type="match status" value="1"/>
</dbReference>
<dbReference type="RefSeq" id="WP_151151460.1">
    <property type="nucleotide sequence ID" value="NZ_WAIE01000005.1"/>
</dbReference>
<accession>A0A6N6N0W2</accession>
<dbReference type="Pfam" id="PF02617">
    <property type="entry name" value="ClpS"/>
    <property type="match status" value="1"/>
</dbReference>
<dbReference type="SUPFAM" id="SSF54736">
    <property type="entry name" value="ClpS-like"/>
    <property type="match status" value="1"/>
</dbReference>
<dbReference type="GO" id="GO:0008233">
    <property type="term" value="F:peptidase activity"/>
    <property type="evidence" value="ECO:0007669"/>
    <property type="project" value="UniProtKB-KW"/>
</dbReference>
<evidence type="ECO:0000313" key="4">
    <source>
        <dbReference type="Proteomes" id="UP000438699"/>
    </source>
</evidence>
<gene>
    <name evidence="1 3" type="primary">clpS</name>
    <name evidence="3" type="ORF">F8A88_12305</name>
</gene>
<dbReference type="EMBL" id="WAIE01000005">
    <property type="protein sequence ID" value="KAB1441205.1"/>
    <property type="molecule type" value="Genomic_DNA"/>
</dbReference>
<dbReference type="InterPro" id="IPR014719">
    <property type="entry name" value="Ribosomal_bL12_C/ClpS-like"/>
</dbReference>
<evidence type="ECO:0000256" key="1">
    <source>
        <dbReference type="HAMAP-Rule" id="MF_00302"/>
    </source>
</evidence>
<dbReference type="Gene3D" id="3.30.1390.10">
    <property type="match status" value="1"/>
</dbReference>
<dbReference type="NCBIfam" id="NF000672">
    <property type="entry name" value="PRK00033.1-5"/>
    <property type="match status" value="1"/>
</dbReference>
<comment type="function">
    <text evidence="1">Involved in the modulation of the specificity of the ClpAP-mediated ATP-dependent protein degradation.</text>
</comment>
<dbReference type="InterPro" id="IPR022935">
    <property type="entry name" value="ClpS"/>
</dbReference>
<dbReference type="PANTHER" id="PTHR33473">
    <property type="entry name" value="ATP-DEPENDENT CLP PROTEASE ADAPTER PROTEIN CLPS1, CHLOROPLASTIC"/>
    <property type="match status" value="1"/>
</dbReference>
<keyword evidence="4" id="KW-1185">Reference proteome</keyword>
<evidence type="ECO:0000313" key="3">
    <source>
        <dbReference type="EMBL" id="KAB1441205.1"/>
    </source>
</evidence>